<name>A0A285J1Y3_9GAMM</name>
<protein>
    <submittedName>
        <fullName evidence="1">Uncharacterized protein</fullName>
    </submittedName>
</protein>
<proteinExistence type="predicted"/>
<keyword evidence="2" id="KW-1185">Reference proteome</keyword>
<gene>
    <name evidence="1" type="ORF">SAMN06297280_2602</name>
</gene>
<dbReference type="RefSeq" id="WP_097111821.1">
    <property type="nucleotide sequence ID" value="NZ_OBEB01000005.1"/>
</dbReference>
<evidence type="ECO:0000313" key="2">
    <source>
        <dbReference type="Proteomes" id="UP000219353"/>
    </source>
</evidence>
<reference evidence="2" key="1">
    <citation type="submission" date="2017-09" db="EMBL/GenBank/DDBJ databases">
        <authorList>
            <person name="Varghese N."/>
            <person name="Submissions S."/>
        </authorList>
    </citation>
    <scope>NUCLEOTIDE SEQUENCE [LARGE SCALE GENOMIC DNA]</scope>
    <source>
        <strain evidence="2">CGMCC 1.12461</strain>
    </source>
</reference>
<dbReference type="AlphaFoldDB" id="A0A285J1Y3"/>
<sequence>MQKNDSLYTETTYAAWLADARQTDSNQQIVQKIFPADNTAVSFNKISYATCKLLSEHFAEQE</sequence>
<accession>A0A285J1Y3</accession>
<dbReference type="Proteomes" id="UP000219353">
    <property type="component" value="Unassembled WGS sequence"/>
</dbReference>
<organism evidence="1 2">
    <name type="scientific">Arsukibacterium tuosuense</name>
    <dbReference type="NCBI Taxonomy" id="1323745"/>
    <lineage>
        <taxon>Bacteria</taxon>
        <taxon>Pseudomonadati</taxon>
        <taxon>Pseudomonadota</taxon>
        <taxon>Gammaproteobacteria</taxon>
        <taxon>Chromatiales</taxon>
        <taxon>Chromatiaceae</taxon>
        <taxon>Arsukibacterium</taxon>
    </lineage>
</organism>
<dbReference type="EMBL" id="OBEB01000005">
    <property type="protein sequence ID" value="SNY54228.1"/>
    <property type="molecule type" value="Genomic_DNA"/>
</dbReference>
<evidence type="ECO:0000313" key="1">
    <source>
        <dbReference type="EMBL" id="SNY54228.1"/>
    </source>
</evidence>